<dbReference type="Proteomes" id="UP000076738">
    <property type="component" value="Unassembled WGS sequence"/>
</dbReference>
<evidence type="ECO:0000256" key="5">
    <source>
        <dbReference type="ARBA" id="ARBA00022968"/>
    </source>
</evidence>
<sequence length="563" mass="61791">MPLPLPRGRFRLLVLIPLSLFALYLLSARSGASFRPFGISSPYWLSDGGLEGHEDLIGPVDALEDELDLPSLGHSPDASSGTGGGGWEATPSEPVQPIEITHPGLRARLHTLLARPVLSAPAALVYNTQSCPLNVHDKLVNPDQLKGQRDWWADVSEADVRARREGIVRWLEGLEKGGVDVVAPELGYGEQRRGIVMTAGNKDTLQRAVTSIKLLRGYYLSPLPIELFSFPGELPANELAELQALRVTHRVLTNQQKVQGAWKNFHIKALSVLLSEFDEVLYLDSDVLCLREPSYLFEDEAFRAKGAAFWTDINKDHPENPIWRLLGRTCDPTEWEVDSGAFLISKSGNGGLNLAALHVAAHMQAEHEFWFRISGGDKDTFRYAFWALGLEYVSAPRWMSILGYNEDRDGSGRFCGLSMVHYDLSHPPSTLPSTPPSPLFVHANLVKHSASLSPPQKAFSVLKRPSPDSPASSPLLDRAHYYVYNGRFGGMCLDLELLPAPHTEVGGEEWDEYGPGEEDDGLGGGGGAGKLEIVLEEWNRVEDGIYASFAGVWADEGGKVGGW</sequence>
<dbReference type="PANTHER" id="PTHR31646:SF1">
    <property type="entry name" value="ALPHA-1,2-MANNOSYLTRANSFERASE MNN2"/>
    <property type="match status" value="1"/>
</dbReference>
<comment type="similarity">
    <text evidence="2">Belongs to the MNN1/MNT family.</text>
</comment>
<evidence type="ECO:0000256" key="6">
    <source>
        <dbReference type="ARBA" id="ARBA00022989"/>
    </source>
</evidence>
<keyword evidence="4" id="KW-0812">Transmembrane</keyword>
<keyword evidence="12" id="KW-1185">Reference proteome</keyword>
<dbReference type="GO" id="GO:0000139">
    <property type="term" value="C:Golgi membrane"/>
    <property type="evidence" value="ECO:0007669"/>
    <property type="project" value="UniProtKB-SubCell"/>
</dbReference>
<evidence type="ECO:0000313" key="12">
    <source>
        <dbReference type="Proteomes" id="UP000076738"/>
    </source>
</evidence>
<dbReference type="PANTHER" id="PTHR31646">
    <property type="entry name" value="ALPHA-1,2-MANNOSYLTRANSFERASE MNN2"/>
    <property type="match status" value="1"/>
</dbReference>
<evidence type="ECO:0000256" key="2">
    <source>
        <dbReference type="ARBA" id="ARBA00009105"/>
    </source>
</evidence>
<keyword evidence="7" id="KW-0333">Golgi apparatus</keyword>
<feature type="chain" id="PRO_5007887937" evidence="10">
    <location>
        <begin position="29"/>
        <end position="563"/>
    </location>
</feature>
<keyword evidence="3 11" id="KW-0808">Transferase</keyword>
<feature type="region of interest" description="Disordered" evidence="9">
    <location>
        <begin position="68"/>
        <end position="97"/>
    </location>
</feature>
<dbReference type="AlphaFoldDB" id="A0A167I509"/>
<comment type="subcellular location">
    <subcellularLocation>
        <location evidence="1">Golgi apparatus membrane</location>
        <topology evidence="1">Single-pass type II membrane protein</topology>
    </subcellularLocation>
</comment>
<evidence type="ECO:0000256" key="3">
    <source>
        <dbReference type="ARBA" id="ARBA00022679"/>
    </source>
</evidence>
<dbReference type="InterPro" id="IPR022751">
    <property type="entry name" value="Alpha_mannosyltransferase"/>
</dbReference>
<evidence type="ECO:0000256" key="1">
    <source>
        <dbReference type="ARBA" id="ARBA00004323"/>
    </source>
</evidence>
<keyword evidence="6" id="KW-1133">Transmembrane helix</keyword>
<reference evidence="11 12" key="1">
    <citation type="journal article" date="2016" name="Mol. Biol. Evol.">
        <title>Comparative Genomics of Early-Diverging Mushroom-Forming Fungi Provides Insights into the Origins of Lignocellulose Decay Capabilities.</title>
        <authorList>
            <person name="Nagy L.G."/>
            <person name="Riley R."/>
            <person name="Tritt A."/>
            <person name="Adam C."/>
            <person name="Daum C."/>
            <person name="Floudas D."/>
            <person name="Sun H."/>
            <person name="Yadav J.S."/>
            <person name="Pangilinan J."/>
            <person name="Larsson K.H."/>
            <person name="Matsuura K."/>
            <person name="Barry K."/>
            <person name="Labutti K."/>
            <person name="Kuo R."/>
            <person name="Ohm R.A."/>
            <person name="Bhattacharya S.S."/>
            <person name="Shirouzu T."/>
            <person name="Yoshinaga Y."/>
            <person name="Martin F.M."/>
            <person name="Grigoriev I.V."/>
            <person name="Hibbett D.S."/>
        </authorList>
    </citation>
    <scope>NUCLEOTIDE SEQUENCE [LARGE SCALE GENOMIC DNA]</scope>
    <source>
        <strain evidence="11 12">TUFC12733</strain>
    </source>
</reference>
<dbReference type="InterPro" id="IPR029044">
    <property type="entry name" value="Nucleotide-diphossugar_trans"/>
</dbReference>
<gene>
    <name evidence="11" type="ORF">CALVIDRAFT_557681</name>
</gene>
<keyword evidence="8" id="KW-0472">Membrane</keyword>
<evidence type="ECO:0000256" key="9">
    <source>
        <dbReference type="SAM" id="MobiDB-lite"/>
    </source>
</evidence>
<proteinExistence type="inferred from homology"/>
<evidence type="ECO:0000256" key="10">
    <source>
        <dbReference type="SAM" id="SignalP"/>
    </source>
</evidence>
<keyword evidence="5" id="KW-0735">Signal-anchor</keyword>
<dbReference type="GO" id="GO:0046354">
    <property type="term" value="P:mannan biosynthetic process"/>
    <property type="evidence" value="ECO:0007669"/>
    <property type="project" value="TreeGrafter"/>
</dbReference>
<accession>A0A167I509</accession>
<organism evidence="11 12">
    <name type="scientific">Calocera viscosa (strain TUFC12733)</name>
    <dbReference type="NCBI Taxonomy" id="1330018"/>
    <lineage>
        <taxon>Eukaryota</taxon>
        <taxon>Fungi</taxon>
        <taxon>Dikarya</taxon>
        <taxon>Basidiomycota</taxon>
        <taxon>Agaricomycotina</taxon>
        <taxon>Dacrymycetes</taxon>
        <taxon>Dacrymycetales</taxon>
        <taxon>Dacrymycetaceae</taxon>
        <taxon>Calocera</taxon>
    </lineage>
</organism>
<evidence type="ECO:0000256" key="7">
    <source>
        <dbReference type="ARBA" id="ARBA00023034"/>
    </source>
</evidence>
<feature type="compositionally biased region" description="Acidic residues" evidence="9">
    <location>
        <begin position="506"/>
        <end position="521"/>
    </location>
</feature>
<feature type="region of interest" description="Disordered" evidence="9">
    <location>
        <begin position="506"/>
        <end position="527"/>
    </location>
</feature>
<protein>
    <submittedName>
        <fullName evidence="11">Glycosyltransferase family 71 protein</fullName>
    </submittedName>
</protein>
<evidence type="ECO:0000256" key="8">
    <source>
        <dbReference type="ARBA" id="ARBA00023136"/>
    </source>
</evidence>
<keyword evidence="10" id="KW-0732">Signal</keyword>
<dbReference type="Pfam" id="PF11051">
    <property type="entry name" value="Mannosyl_trans3"/>
    <property type="match status" value="2"/>
</dbReference>
<evidence type="ECO:0000256" key="4">
    <source>
        <dbReference type="ARBA" id="ARBA00022692"/>
    </source>
</evidence>
<dbReference type="OrthoDB" id="430354at2759"/>
<dbReference type="STRING" id="1330018.A0A167I509"/>
<evidence type="ECO:0000313" key="11">
    <source>
        <dbReference type="EMBL" id="KZO92306.1"/>
    </source>
</evidence>
<feature type="signal peptide" evidence="10">
    <location>
        <begin position="1"/>
        <end position="28"/>
    </location>
</feature>
<dbReference type="GO" id="GO:0000026">
    <property type="term" value="F:alpha-1,2-mannosyltransferase activity"/>
    <property type="evidence" value="ECO:0007669"/>
    <property type="project" value="TreeGrafter"/>
</dbReference>
<name>A0A167I509_CALVF</name>
<dbReference type="SUPFAM" id="SSF53448">
    <property type="entry name" value="Nucleotide-diphospho-sugar transferases"/>
    <property type="match status" value="1"/>
</dbReference>
<dbReference type="Gene3D" id="3.90.550.10">
    <property type="entry name" value="Spore Coat Polysaccharide Biosynthesis Protein SpsA, Chain A"/>
    <property type="match status" value="1"/>
</dbReference>
<dbReference type="EMBL" id="KV417312">
    <property type="protein sequence ID" value="KZO92306.1"/>
    <property type="molecule type" value="Genomic_DNA"/>
</dbReference>